<dbReference type="Proteomes" id="UP000219482">
    <property type="component" value="Unassembled WGS sequence"/>
</dbReference>
<name>A0A286H563_9ACTN</name>
<gene>
    <name evidence="1" type="ORF">SAMN06272739_3894</name>
</gene>
<evidence type="ECO:0000313" key="2">
    <source>
        <dbReference type="Proteomes" id="UP000219482"/>
    </source>
</evidence>
<protein>
    <recommendedName>
        <fullName evidence="3">Peptide chain release factor 1 (ERF1)</fullName>
    </recommendedName>
</protein>
<sequence>MDVSFLEPVFAAAGPFATVCADVRHTTENADTELDLRVRAVAERLAEQGAPDTVVEAVRGRLLEGNDGGEAGTLEGRAVVVAADGSVVLDQALRGAPAREIAEWGPHADLLPVLRQLPGRIPHIVVLTDRTGADITYMGLPGQVDEEKTVEGDTFQIRKFQGGGWAHHRYQHNAENKWIHNAEEVATQISSMARRLSPRFVLVAGDIRARQILTDRASDLWSHLIVSMDEGGRAAGADRAPVDRRTEELVAEHEGREISAVLEQLEAAGAHGLSVTGTEPVVEALRKGQVETLVLADDPGEDTLLVGSGPAELGVDQHDMDALGVHGEIVPADRALLAAAVASAAGVVVVPLSAMPEEATVAAVLRYADASTASAS</sequence>
<dbReference type="Pfam" id="PF18844">
    <property type="entry name" value="baeRF_family2"/>
    <property type="match status" value="1"/>
</dbReference>
<dbReference type="OrthoDB" id="5179393at2"/>
<organism evidence="1 2">
    <name type="scientific">Blastococcus haudaquaticus</name>
    <dbReference type="NCBI Taxonomy" id="1938745"/>
    <lineage>
        <taxon>Bacteria</taxon>
        <taxon>Bacillati</taxon>
        <taxon>Actinomycetota</taxon>
        <taxon>Actinomycetes</taxon>
        <taxon>Geodermatophilales</taxon>
        <taxon>Geodermatophilaceae</taxon>
        <taxon>Blastococcus</taxon>
    </lineage>
</organism>
<evidence type="ECO:0008006" key="3">
    <source>
        <dbReference type="Google" id="ProtNLM"/>
    </source>
</evidence>
<reference evidence="2" key="1">
    <citation type="submission" date="2017-09" db="EMBL/GenBank/DDBJ databases">
        <authorList>
            <person name="Varghese N."/>
            <person name="Submissions S."/>
        </authorList>
    </citation>
    <scope>NUCLEOTIDE SEQUENCE [LARGE SCALE GENOMIC DNA]</scope>
    <source>
        <strain evidence="2">DSM 44270</strain>
    </source>
</reference>
<proteinExistence type="predicted"/>
<dbReference type="EMBL" id="OCNK01000005">
    <property type="protein sequence ID" value="SOE02933.1"/>
    <property type="molecule type" value="Genomic_DNA"/>
</dbReference>
<accession>A0A286H563</accession>
<dbReference type="RefSeq" id="WP_097185580.1">
    <property type="nucleotide sequence ID" value="NZ_OCNK01000005.1"/>
</dbReference>
<keyword evidence="2" id="KW-1185">Reference proteome</keyword>
<evidence type="ECO:0000313" key="1">
    <source>
        <dbReference type="EMBL" id="SOE02933.1"/>
    </source>
</evidence>
<dbReference type="InterPro" id="IPR040701">
    <property type="entry name" value="Bact_RF_family2"/>
</dbReference>
<dbReference type="AlphaFoldDB" id="A0A286H563"/>